<dbReference type="Proteomes" id="UP000051581">
    <property type="component" value="Unassembled WGS sequence"/>
</dbReference>
<dbReference type="AlphaFoldDB" id="A0A0R1KS84"/>
<evidence type="ECO:0000313" key="2">
    <source>
        <dbReference type="EMBL" id="KRK86390.1"/>
    </source>
</evidence>
<dbReference type="RefSeq" id="WP_057826529.1">
    <property type="nucleotide sequence ID" value="NZ_AZEA01000044.1"/>
</dbReference>
<sequence length="71" mass="8216">MITTLILLIIFGTLAFKISWLFIKMSFWLVFLMLGIFIFSKLLIIGIVAAVVYGIYLLYQHSQVASYTNRH</sequence>
<proteinExistence type="predicted"/>
<keyword evidence="1" id="KW-0472">Membrane</keyword>
<organism evidence="2 3">
    <name type="scientific">Lentilactobacillus sunkii DSM 19904</name>
    <dbReference type="NCBI Taxonomy" id="1423808"/>
    <lineage>
        <taxon>Bacteria</taxon>
        <taxon>Bacillati</taxon>
        <taxon>Bacillota</taxon>
        <taxon>Bacilli</taxon>
        <taxon>Lactobacillales</taxon>
        <taxon>Lactobacillaceae</taxon>
        <taxon>Lentilactobacillus</taxon>
    </lineage>
</organism>
<dbReference type="PATRIC" id="fig|1423808.3.peg.2084"/>
<dbReference type="EMBL" id="AZEA01000044">
    <property type="protein sequence ID" value="KRK86390.1"/>
    <property type="molecule type" value="Genomic_DNA"/>
</dbReference>
<name>A0A0R1KS84_9LACO</name>
<accession>A0A0R1KS84</accession>
<protein>
    <submittedName>
        <fullName evidence="2">Uncharacterized protein</fullName>
    </submittedName>
</protein>
<keyword evidence="3" id="KW-1185">Reference proteome</keyword>
<reference evidence="2 3" key="1">
    <citation type="journal article" date="2015" name="Genome Announc.">
        <title>Expanding the biotechnology potential of lactobacilli through comparative genomics of 213 strains and associated genera.</title>
        <authorList>
            <person name="Sun Z."/>
            <person name="Harris H.M."/>
            <person name="McCann A."/>
            <person name="Guo C."/>
            <person name="Argimon S."/>
            <person name="Zhang W."/>
            <person name="Yang X."/>
            <person name="Jeffery I.B."/>
            <person name="Cooney J.C."/>
            <person name="Kagawa T.F."/>
            <person name="Liu W."/>
            <person name="Song Y."/>
            <person name="Salvetti E."/>
            <person name="Wrobel A."/>
            <person name="Rasinkangas P."/>
            <person name="Parkhill J."/>
            <person name="Rea M.C."/>
            <person name="O'Sullivan O."/>
            <person name="Ritari J."/>
            <person name="Douillard F.P."/>
            <person name="Paul Ross R."/>
            <person name="Yang R."/>
            <person name="Briner A.E."/>
            <person name="Felis G.E."/>
            <person name="de Vos W.M."/>
            <person name="Barrangou R."/>
            <person name="Klaenhammer T.R."/>
            <person name="Caufield P.W."/>
            <person name="Cui Y."/>
            <person name="Zhang H."/>
            <person name="O'Toole P.W."/>
        </authorList>
    </citation>
    <scope>NUCLEOTIDE SEQUENCE [LARGE SCALE GENOMIC DNA]</scope>
    <source>
        <strain evidence="2 3">DSM 19904</strain>
    </source>
</reference>
<evidence type="ECO:0000256" key="1">
    <source>
        <dbReference type="SAM" id="Phobius"/>
    </source>
</evidence>
<keyword evidence="1" id="KW-0812">Transmembrane</keyword>
<gene>
    <name evidence="2" type="ORF">FD17_GL002060</name>
</gene>
<keyword evidence="1" id="KW-1133">Transmembrane helix</keyword>
<evidence type="ECO:0000313" key="3">
    <source>
        <dbReference type="Proteomes" id="UP000051581"/>
    </source>
</evidence>
<comment type="caution">
    <text evidence="2">The sequence shown here is derived from an EMBL/GenBank/DDBJ whole genome shotgun (WGS) entry which is preliminary data.</text>
</comment>
<feature type="transmembrane region" description="Helical" evidence="1">
    <location>
        <begin position="25"/>
        <end position="58"/>
    </location>
</feature>